<name>A0A0A9EY11_ARUDO</name>
<dbReference type="EMBL" id="GBRH01196963">
    <property type="protein sequence ID" value="JAE00933.1"/>
    <property type="molecule type" value="Transcribed_RNA"/>
</dbReference>
<organism evidence="1">
    <name type="scientific">Arundo donax</name>
    <name type="common">Giant reed</name>
    <name type="synonym">Donax arundinaceus</name>
    <dbReference type="NCBI Taxonomy" id="35708"/>
    <lineage>
        <taxon>Eukaryota</taxon>
        <taxon>Viridiplantae</taxon>
        <taxon>Streptophyta</taxon>
        <taxon>Embryophyta</taxon>
        <taxon>Tracheophyta</taxon>
        <taxon>Spermatophyta</taxon>
        <taxon>Magnoliopsida</taxon>
        <taxon>Liliopsida</taxon>
        <taxon>Poales</taxon>
        <taxon>Poaceae</taxon>
        <taxon>PACMAD clade</taxon>
        <taxon>Arundinoideae</taxon>
        <taxon>Arundineae</taxon>
        <taxon>Arundo</taxon>
    </lineage>
</organism>
<sequence length="38" mass="4467">MFDQSYMQYCQTLGSMINQIAYHHLGSHLRLPHLCNSQ</sequence>
<protein>
    <submittedName>
        <fullName evidence="1">Uncharacterized protein</fullName>
    </submittedName>
</protein>
<reference evidence="1" key="2">
    <citation type="journal article" date="2015" name="Data Brief">
        <title>Shoot transcriptome of the giant reed, Arundo donax.</title>
        <authorList>
            <person name="Barrero R.A."/>
            <person name="Guerrero F.D."/>
            <person name="Moolhuijzen P."/>
            <person name="Goolsby J.A."/>
            <person name="Tidwell J."/>
            <person name="Bellgard S.E."/>
            <person name="Bellgard M.I."/>
        </authorList>
    </citation>
    <scope>NUCLEOTIDE SEQUENCE</scope>
    <source>
        <tissue evidence="1">Shoot tissue taken approximately 20 cm above the soil surface</tissue>
    </source>
</reference>
<evidence type="ECO:0000313" key="1">
    <source>
        <dbReference type="EMBL" id="JAE00933.1"/>
    </source>
</evidence>
<proteinExistence type="predicted"/>
<reference evidence="1" key="1">
    <citation type="submission" date="2014-09" db="EMBL/GenBank/DDBJ databases">
        <authorList>
            <person name="Magalhaes I.L.F."/>
            <person name="Oliveira U."/>
            <person name="Santos F.R."/>
            <person name="Vidigal T.H.D.A."/>
            <person name="Brescovit A.D."/>
            <person name="Santos A.J."/>
        </authorList>
    </citation>
    <scope>NUCLEOTIDE SEQUENCE</scope>
    <source>
        <tissue evidence="1">Shoot tissue taken approximately 20 cm above the soil surface</tissue>
    </source>
</reference>
<accession>A0A0A9EY11</accession>
<dbReference type="AlphaFoldDB" id="A0A0A9EY11"/>